<name>A0A662Z687_9STAP</name>
<proteinExistence type="inferred from homology"/>
<evidence type="ECO:0000256" key="10">
    <source>
        <dbReference type="ARBA" id="ARBA00032441"/>
    </source>
</evidence>
<evidence type="ECO:0000256" key="4">
    <source>
        <dbReference type="ARBA" id="ARBA00022490"/>
    </source>
</evidence>
<accession>A0A662Z687</accession>
<evidence type="ECO:0000256" key="6">
    <source>
        <dbReference type="ARBA" id="ARBA00022723"/>
    </source>
</evidence>
<dbReference type="PANTHER" id="PTHR33540">
    <property type="entry name" value="TRNA THREONYLCARBAMOYLADENOSINE BIOSYNTHESIS PROTEIN TSAE"/>
    <property type="match status" value="1"/>
</dbReference>
<keyword evidence="9" id="KW-0460">Magnesium</keyword>
<protein>
    <recommendedName>
        <fullName evidence="3">tRNA threonylcarbamoyladenosine biosynthesis protein TsaE</fullName>
    </recommendedName>
    <alternativeName>
        <fullName evidence="10">t(6)A37 threonylcarbamoyladenosine biosynthesis protein TsaE</fullName>
    </alternativeName>
</protein>
<evidence type="ECO:0000256" key="5">
    <source>
        <dbReference type="ARBA" id="ARBA00022694"/>
    </source>
</evidence>
<dbReference type="EMBL" id="FOIT01000005">
    <property type="protein sequence ID" value="SEW10338.1"/>
    <property type="molecule type" value="Genomic_DNA"/>
</dbReference>
<keyword evidence="5" id="KW-0819">tRNA processing</keyword>
<dbReference type="PANTHER" id="PTHR33540:SF2">
    <property type="entry name" value="TRNA THREONYLCARBAMOYLADENOSINE BIOSYNTHESIS PROTEIN TSAE"/>
    <property type="match status" value="1"/>
</dbReference>
<keyword evidence="8" id="KW-0067">ATP-binding</keyword>
<dbReference type="GO" id="GO:0005737">
    <property type="term" value="C:cytoplasm"/>
    <property type="evidence" value="ECO:0007669"/>
    <property type="project" value="UniProtKB-SubCell"/>
</dbReference>
<dbReference type="Proteomes" id="UP000243605">
    <property type="component" value="Unassembled WGS sequence"/>
</dbReference>
<evidence type="ECO:0000256" key="7">
    <source>
        <dbReference type="ARBA" id="ARBA00022741"/>
    </source>
</evidence>
<dbReference type="InterPro" id="IPR027417">
    <property type="entry name" value="P-loop_NTPase"/>
</dbReference>
<evidence type="ECO:0000256" key="2">
    <source>
        <dbReference type="ARBA" id="ARBA00007599"/>
    </source>
</evidence>
<sequence>MGSERIIIINNIEETEQLAALLSNRLEPGYTILLTGDLGAGKTTLTQNVGKYLGVKRHMTSPTFNIIKSYHSPVKGCTVHHMDCYRLEDSDDDLGFDEYFNDESINIVEWPQFIEEYWPDEHLDINIEYVDETRRKVTLSATPSMSHIVEELYEKFTD</sequence>
<dbReference type="Pfam" id="PF02367">
    <property type="entry name" value="TsaE"/>
    <property type="match status" value="1"/>
</dbReference>
<dbReference type="SUPFAM" id="SSF52540">
    <property type="entry name" value="P-loop containing nucleoside triphosphate hydrolases"/>
    <property type="match status" value="1"/>
</dbReference>
<evidence type="ECO:0000256" key="9">
    <source>
        <dbReference type="ARBA" id="ARBA00022842"/>
    </source>
</evidence>
<dbReference type="NCBIfam" id="TIGR00150">
    <property type="entry name" value="T6A_YjeE"/>
    <property type="match status" value="1"/>
</dbReference>
<keyword evidence="7" id="KW-0547">Nucleotide-binding</keyword>
<evidence type="ECO:0000256" key="8">
    <source>
        <dbReference type="ARBA" id="ARBA00022840"/>
    </source>
</evidence>
<dbReference type="GO" id="GO:0005524">
    <property type="term" value="F:ATP binding"/>
    <property type="evidence" value="ECO:0007669"/>
    <property type="project" value="UniProtKB-KW"/>
</dbReference>
<dbReference type="GO" id="GO:0002949">
    <property type="term" value="P:tRNA threonylcarbamoyladenosine modification"/>
    <property type="evidence" value="ECO:0007669"/>
    <property type="project" value="InterPro"/>
</dbReference>
<comment type="subcellular location">
    <subcellularLocation>
        <location evidence="1">Cytoplasm</location>
    </subcellularLocation>
</comment>
<keyword evidence="12" id="KW-1185">Reference proteome</keyword>
<evidence type="ECO:0000313" key="12">
    <source>
        <dbReference type="Proteomes" id="UP000243605"/>
    </source>
</evidence>
<comment type="similarity">
    <text evidence="2">Belongs to the TsaE family.</text>
</comment>
<evidence type="ECO:0000313" key="11">
    <source>
        <dbReference type="EMBL" id="SEW10338.1"/>
    </source>
</evidence>
<keyword evidence="6" id="KW-0479">Metal-binding</keyword>
<dbReference type="Gene3D" id="3.40.50.300">
    <property type="entry name" value="P-loop containing nucleotide triphosphate hydrolases"/>
    <property type="match status" value="1"/>
</dbReference>
<dbReference type="AlphaFoldDB" id="A0A662Z687"/>
<evidence type="ECO:0000256" key="1">
    <source>
        <dbReference type="ARBA" id="ARBA00004496"/>
    </source>
</evidence>
<gene>
    <name evidence="11" type="ORF">SAMN05192557_1599</name>
</gene>
<evidence type="ECO:0000256" key="3">
    <source>
        <dbReference type="ARBA" id="ARBA00019010"/>
    </source>
</evidence>
<organism evidence="11 12">
    <name type="scientific">Aliicoccus persicus</name>
    <dbReference type="NCBI Taxonomy" id="930138"/>
    <lineage>
        <taxon>Bacteria</taxon>
        <taxon>Bacillati</taxon>
        <taxon>Bacillota</taxon>
        <taxon>Bacilli</taxon>
        <taxon>Bacillales</taxon>
        <taxon>Staphylococcaceae</taxon>
        <taxon>Aliicoccus</taxon>
    </lineage>
</organism>
<keyword evidence="4" id="KW-0963">Cytoplasm</keyword>
<dbReference type="GO" id="GO:0046872">
    <property type="term" value="F:metal ion binding"/>
    <property type="evidence" value="ECO:0007669"/>
    <property type="project" value="UniProtKB-KW"/>
</dbReference>
<dbReference type="InterPro" id="IPR003442">
    <property type="entry name" value="T6A_TsaE"/>
</dbReference>
<reference evidence="11 12" key="1">
    <citation type="submission" date="2016-10" db="EMBL/GenBank/DDBJ databases">
        <authorList>
            <person name="Varghese N."/>
            <person name="Submissions S."/>
        </authorList>
    </citation>
    <scope>NUCLEOTIDE SEQUENCE [LARGE SCALE GENOMIC DNA]</scope>
    <source>
        <strain evidence="11 12">IBRC-M10081</strain>
    </source>
</reference>